<evidence type="ECO:0000256" key="6">
    <source>
        <dbReference type="SAM" id="MobiDB-lite"/>
    </source>
</evidence>
<protein>
    <submittedName>
        <fullName evidence="8">DnaJ subfamily C member 17</fullName>
    </submittedName>
</protein>
<feature type="compositionally biased region" description="Acidic residues" evidence="6">
    <location>
        <begin position="209"/>
        <end position="218"/>
    </location>
</feature>
<dbReference type="AlphaFoldDB" id="A0AAN7H9Q0"/>
<dbReference type="GO" id="GO:0000390">
    <property type="term" value="P:spliceosomal complex disassembly"/>
    <property type="evidence" value="ECO:0007669"/>
    <property type="project" value="TreeGrafter"/>
</dbReference>
<evidence type="ECO:0000259" key="7">
    <source>
        <dbReference type="PROSITE" id="PS50076"/>
    </source>
</evidence>
<evidence type="ECO:0000313" key="8">
    <source>
        <dbReference type="EMBL" id="KAK4241666.1"/>
    </source>
</evidence>
<dbReference type="SMART" id="SM00271">
    <property type="entry name" value="DnaJ"/>
    <property type="match status" value="1"/>
</dbReference>
<evidence type="ECO:0000256" key="2">
    <source>
        <dbReference type="ARBA" id="ARBA00004496"/>
    </source>
</evidence>
<dbReference type="EMBL" id="MU860018">
    <property type="protein sequence ID" value="KAK4241666.1"/>
    <property type="molecule type" value="Genomic_DNA"/>
</dbReference>
<feature type="compositionally biased region" description="Basic and acidic residues" evidence="6">
    <location>
        <begin position="324"/>
        <end position="340"/>
    </location>
</feature>
<sequence>MADQDLITYARDAASRGEDLFALLATDATASESEIRSAFRRKALTAHPDKTGDAFDQALYERLQRARDVLLNPAAREAYDNGMRAVLRKKLELERSSATRRRFLEDLERREEEAKRARQPPGPPAYDPEREARIARGRAIAAEMMRQREEAEVREEAARLERLAARKKKEADAANAANDAGAGGPAVASTSKPTTAGEPGNGQTTPAPTEDDLDEQIADLERQLEESRRKKAEKKQRRAERKAARKPKKKTEISSAPRSLGKWDSKNSPSPSPPPHPTGEPQADEDKAKPAEPTSSAPPPSVDGALKPSDRFTSMFARLRAAQAKKDEAKRKKAEEEARAAADMSAT</sequence>
<keyword evidence="9" id="KW-1185">Reference proteome</keyword>
<dbReference type="GO" id="GO:0005681">
    <property type="term" value="C:spliceosomal complex"/>
    <property type="evidence" value="ECO:0007669"/>
    <property type="project" value="TreeGrafter"/>
</dbReference>
<evidence type="ECO:0000256" key="5">
    <source>
        <dbReference type="ARBA" id="ARBA00023242"/>
    </source>
</evidence>
<reference evidence="8" key="1">
    <citation type="journal article" date="2023" name="Mol. Phylogenet. Evol.">
        <title>Genome-scale phylogeny and comparative genomics of the fungal order Sordariales.</title>
        <authorList>
            <person name="Hensen N."/>
            <person name="Bonometti L."/>
            <person name="Westerberg I."/>
            <person name="Brannstrom I.O."/>
            <person name="Guillou S."/>
            <person name="Cros-Aarteil S."/>
            <person name="Calhoun S."/>
            <person name="Haridas S."/>
            <person name="Kuo A."/>
            <person name="Mondo S."/>
            <person name="Pangilinan J."/>
            <person name="Riley R."/>
            <person name="LaButti K."/>
            <person name="Andreopoulos B."/>
            <person name="Lipzen A."/>
            <person name="Chen C."/>
            <person name="Yan M."/>
            <person name="Daum C."/>
            <person name="Ng V."/>
            <person name="Clum A."/>
            <person name="Steindorff A."/>
            <person name="Ohm R.A."/>
            <person name="Martin F."/>
            <person name="Silar P."/>
            <person name="Natvig D.O."/>
            <person name="Lalanne C."/>
            <person name="Gautier V."/>
            <person name="Ament-Velasquez S.L."/>
            <person name="Kruys A."/>
            <person name="Hutchinson M.I."/>
            <person name="Powell A.J."/>
            <person name="Barry K."/>
            <person name="Miller A.N."/>
            <person name="Grigoriev I.V."/>
            <person name="Debuchy R."/>
            <person name="Gladieux P."/>
            <person name="Hiltunen Thoren M."/>
            <person name="Johannesson H."/>
        </authorList>
    </citation>
    <scope>NUCLEOTIDE SEQUENCE</scope>
    <source>
        <strain evidence="8">CBS 532.94</strain>
    </source>
</reference>
<dbReference type="Proteomes" id="UP001303760">
    <property type="component" value="Unassembled WGS sequence"/>
</dbReference>
<feature type="region of interest" description="Disordered" evidence="6">
    <location>
        <begin position="165"/>
        <end position="347"/>
    </location>
</feature>
<feature type="compositionally biased region" description="Low complexity" evidence="6">
    <location>
        <begin position="173"/>
        <end position="188"/>
    </location>
</feature>
<dbReference type="SUPFAM" id="SSF46565">
    <property type="entry name" value="Chaperone J-domain"/>
    <property type="match status" value="1"/>
</dbReference>
<comment type="subcellular location">
    <subcellularLocation>
        <location evidence="2">Cytoplasm</location>
    </subcellularLocation>
    <subcellularLocation>
        <location evidence="1">Nucleus</location>
    </subcellularLocation>
</comment>
<name>A0AAN7H9Q0_9PEZI</name>
<accession>A0AAN7H9Q0</accession>
<dbReference type="GO" id="GO:0005737">
    <property type="term" value="C:cytoplasm"/>
    <property type="evidence" value="ECO:0007669"/>
    <property type="project" value="UniProtKB-SubCell"/>
</dbReference>
<feature type="domain" description="J" evidence="7">
    <location>
        <begin position="19"/>
        <end position="83"/>
    </location>
</feature>
<feature type="compositionally biased region" description="Basic residues" evidence="6">
    <location>
        <begin position="229"/>
        <end position="249"/>
    </location>
</feature>
<proteinExistence type="predicted"/>
<dbReference type="PROSITE" id="PS50076">
    <property type="entry name" value="DNAJ_2"/>
    <property type="match status" value="1"/>
</dbReference>
<evidence type="ECO:0000313" key="9">
    <source>
        <dbReference type="Proteomes" id="UP001303760"/>
    </source>
</evidence>
<organism evidence="8 9">
    <name type="scientific">Achaetomium macrosporum</name>
    <dbReference type="NCBI Taxonomy" id="79813"/>
    <lineage>
        <taxon>Eukaryota</taxon>
        <taxon>Fungi</taxon>
        <taxon>Dikarya</taxon>
        <taxon>Ascomycota</taxon>
        <taxon>Pezizomycotina</taxon>
        <taxon>Sordariomycetes</taxon>
        <taxon>Sordariomycetidae</taxon>
        <taxon>Sordariales</taxon>
        <taxon>Chaetomiaceae</taxon>
        <taxon>Achaetomium</taxon>
    </lineage>
</organism>
<comment type="caution">
    <text evidence="8">The sequence shown here is derived from an EMBL/GenBank/DDBJ whole genome shotgun (WGS) entry which is preliminary data.</text>
</comment>
<dbReference type="Pfam" id="PF00226">
    <property type="entry name" value="DnaJ"/>
    <property type="match status" value="1"/>
</dbReference>
<dbReference type="PANTHER" id="PTHR44313:SF1">
    <property type="entry name" value="DNAJ HOMOLOG SUBFAMILY C MEMBER 17"/>
    <property type="match status" value="1"/>
</dbReference>
<reference evidence="8" key="2">
    <citation type="submission" date="2023-05" db="EMBL/GenBank/DDBJ databases">
        <authorList>
            <consortium name="Lawrence Berkeley National Laboratory"/>
            <person name="Steindorff A."/>
            <person name="Hensen N."/>
            <person name="Bonometti L."/>
            <person name="Westerberg I."/>
            <person name="Brannstrom I.O."/>
            <person name="Guillou S."/>
            <person name="Cros-Aarteil S."/>
            <person name="Calhoun S."/>
            <person name="Haridas S."/>
            <person name="Kuo A."/>
            <person name="Mondo S."/>
            <person name="Pangilinan J."/>
            <person name="Riley R."/>
            <person name="Labutti K."/>
            <person name="Andreopoulos B."/>
            <person name="Lipzen A."/>
            <person name="Chen C."/>
            <person name="Yanf M."/>
            <person name="Daum C."/>
            <person name="Ng V."/>
            <person name="Clum A."/>
            <person name="Ohm R."/>
            <person name="Martin F."/>
            <person name="Silar P."/>
            <person name="Natvig D."/>
            <person name="Lalanne C."/>
            <person name="Gautier V."/>
            <person name="Ament-Velasquez S.L."/>
            <person name="Kruys A."/>
            <person name="Hutchinson M.I."/>
            <person name="Powell A.J."/>
            <person name="Barry K."/>
            <person name="Miller A.N."/>
            <person name="Grigoriev I.V."/>
            <person name="Debuchy R."/>
            <person name="Gladieux P."/>
            <person name="Thoren M.H."/>
            <person name="Johannesson H."/>
        </authorList>
    </citation>
    <scope>NUCLEOTIDE SEQUENCE</scope>
    <source>
        <strain evidence="8">CBS 532.94</strain>
    </source>
</reference>
<keyword evidence="4" id="KW-0143">Chaperone</keyword>
<feature type="compositionally biased region" description="Basic and acidic residues" evidence="6">
    <location>
        <begin position="219"/>
        <end position="228"/>
    </location>
</feature>
<keyword evidence="3" id="KW-0963">Cytoplasm</keyword>
<evidence type="ECO:0000256" key="4">
    <source>
        <dbReference type="ARBA" id="ARBA00023186"/>
    </source>
</evidence>
<gene>
    <name evidence="8" type="ORF">C8A03DRAFT_30106</name>
</gene>
<evidence type="ECO:0000256" key="1">
    <source>
        <dbReference type="ARBA" id="ARBA00004123"/>
    </source>
</evidence>
<dbReference type="InterPro" id="IPR052094">
    <property type="entry name" value="Pre-mRNA-splicing_ERAD"/>
</dbReference>
<feature type="region of interest" description="Disordered" evidence="6">
    <location>
        <begin position="110"/>
        <end position="131"/>
    </location>
</feature>
<dbReference type="Gene3D" id="1.10.287.110">
    <property type="entry name" value="DnaJ domain"/>
    <property type="match status" value="1"/>
</dbReference>
<dbReference type="InterPro" id="IPR001623">
    <property type="entry name" value="DnaJ_domain"/>
</dbReference>
<dbReference type="CDD" id="cd06257">
    <property type="entry name" value="DnaJ"/>
    <property type="match status" value="1"/>
</dbReference>
<keyword evidence="5" id="KW-0539">Nucleus</keyword>
<dbReference type="InterPro" id="IPR036869">
    <property type="entry name" value="J_dom_sf"/>
</dbReference>
<dbReference type="PANTHER" id="PTHR44313">
    <property type="entry name" value="DNAJ HOMOLOG SUBFAMILY C MEMBER 17"/>
    <property type="match status" value="1"/>
</dbReference>
<evidence type="ECO:0000256" key="3">
    <source>
        <dbReference type="ARBA" id="ARBA00022490"/>
    </source>
</evidence>